<reference evidence="9" key="1">
    <citation type="submission" date="2018-02" db="EMBL/GenBank/DDBJ databases">
        <authorList>
            <person name="Cohen D.B."/>
            <person name="Kent A.D."/>
        </authorList>
    </citation>
    <scope>NUCLEOTIDE SEQUENCE</scope>
</reference>
<keyword evidence="5" id="KW-0863">Zinc-finger</keyword>
<feature type="domain" description="CCHC-type" evidence="7">
    <location>
        <begin position="179"/>
        <end position="195"/>
    </location>
</feature>
<dbReference type="CDD" id="cd09272">
    <property type="entry name" value="RNase_HI_RT_Ty1"/>
    <property type="match status" value="1"/>
</dbReference>
<dbReference type="InterPro" id="IPR036397">
    <property type="entry name" value="RNaseH_sf"/>
</dbReference>
<dbReference type="Pfam" id="PF00098">
    <property type="entry name" value="zf-CCHC"/>
    <property type="match status" value="1"/>
</dbReference>
<keyword evidence="3" id="KW-0064">Aspartyl protease</keyword>
<dbReference type="Pfam" id="PF22936">
    <property type="entry name" value="Pol_BBD"/>
    <property type="match status" value="1"/>
</dbReference>
<dbReference type="SMART" id="SM00343">
    <property type="entry name" value="ZnF_C2HC"/>
    <property type="match status" value="1"/>
</dbReference>
<dbReference type="PANTHER" id="PTHR42648">
    <property type="entry name" value="TRANSPOSASE, PUTATIVE-RELATED"/>
    <property type="match status" value="1"/>
</dbReference>
<dbReference type="PROSITE" id="PS50994">
    <property type="entry name" value="INTEGRASE"/>
    <property type="match status" value="1"/>
</dbReference>
<sequence>MAINASIATVGLVKFDGTGNFGLWQRRVKDLLVQQGLVKALYGKTKKPEKMTDDEWEELDMKAVSTIRLLLAERSHVRCHGGELNCRDLVESREKIYVQIPHEQTASKAKVDEDKAMMLLTSLPASYEHLVTTLLYGKETLELEEVSGALLDHYQRKHKDSAESSGEGGRSKSKSKAVKCYKCQKKGHIKRDCPEWNKGKEESFTSVNVVADSESDGDMLSVSSSTDGTGSTLIRSINCGSVRMGNDAACTIIGMGTIKIKMSDGVVRTLEEVRHIPDMRKNLISLGTLDSKGYSYKSENGIMKVSKGAMIVMTGQKISSNVYKLLGNTILGGVAAVVESEDDDTLLWHMRLGHISERGMRELHKRNLLTGIKSCKLDFCKYCIMGKQCRVRFKTATHKTKGILDYVHSDIWGPVRTPSKGGAQYFMSFIDDYSRKAWVYFLKNKSEAFAKFKIWKAEVENQTGRKIKCLRTDNGTEYRDGDFLKFCEEHGIKRHFTVRKTPQQNGVDVACYIINRSPRVALDGKVAEEVWTGQEVDYSFMRIFGCPAYVHISGEDRSKLDPKSKKCIFLGFKKGVKGYKLWDPVAQKVVISRDVVFDEKSMTKAFKEEKSQAAESSNNIGRSTVSDRPKRNKRPPVRYGFEDLVSYALLTSSEDPSTFQEAIESSEKDKWMEAMVEENESLSKNKTWELTELPKGKKPIGCKWMFKKKEAVSEKEGERFKARLVAKGYSQRHGIDYDEVFSPVVKHTSIRVVLALVADQDLELEQLDVKTAFLHGNLEEEIFMEQPEGFKQPGTENLVCRLKKSLYGLKQSPRQWYKRFDSYMIQIGYTHCEYDCCVYVRILEDGSYIFLLLYVDDMLIAAKSMYEVNRLKSLLHKEFEMKDLGAAKKILGMEIRRDREARKLWLSQKNYIRKVLEKFSMLDAKPVSTPLANHFRLSGSQCPKNEEEIENMSKVPYASAVGCLMYAMVCTRPDLAHAVSTVSRYMANPGREHWNAVKWISRYLKGIAEHGILFSRQPGTNSVVGYVDADYAGEVDDRRSTTGYVFTLSGGPICWKSTLQSIVAMSTTEAEYMAVVEAAKEALWLKGLVKELGLNQGGVQMHCDSQSAIYLAKNQVYHARTKHIDVRFHKIRELIVTGDIVLEKVHTSENAADMLTKPVTTAKFKHCLDLVNVSSL</sequence>
<name>A0A2N9I1P0_FAGSY</name>
<keyword evidence="1" id="KW-0645">Protease</keyword>
<dbReference type="Pfam" id="PF14223">
    <property type="entry name" value="Retrotran_gag_2"/>
    <property type="match status" value="1"/>
</dbReference>
<evidence type="ECO:0000256" key="5">
    <source>
        <dbReference type="PROSITE-ProRule" id="PRU00047"/>
    </source>
</evidence>
<dbReference type="Gene3D" id="3.30.420.10">
    <property type="entry name" value="Ribonuclease H-like superfamily/Ribonuclease H"/>
    <property type="match status" value="1"/>
</dbReference>
<keyword evidence="5" id="KW-0862">Zinc</keyword>
<dbReference type="InterPro" id="IPR013103">
    <property type="entry name" value="RVT_2"/>
</dbReference>
<evidence type="ECO:0000313" key="9">
    <source>
        <dbReference type="EMBL" id="SPD18338.1"/>
    </source>
</evidence>
<evidence type="ECO:0000256" key="2">
    <source>
        <dbReference type="ARBA" id="ARBA00022723"/>
    </source>
</evidence>
<dbReference type="InterPro" id="IPR043502">
    <property type="entry name" value="DNA/RNA_pol_sf"/>
</dbReference>
<dbReference type="InterPro" id="IPR039537">
    <property type="entry name" value="Retrotran_Ty1/copia-like"/>
</dbReference>
<dbReference type="InterPro" id="IPR012337">
    <property type="entry name" value="RNaseH-like_sf"/>
</dbReference>
<proteinExistence type="predicted"/>
<dbReference type="Pfam" id="PF07727">
    <property type="entry name" value="RVT_2"/>
    <property type="match status" value="1"/>
</dbReference>
<dbReference type="GO" id="GO:0006508">
    <property type="term" value="P:proteolysis"/>
    <property type="evidence" value="ECO:0007669"/>
    <property type="project" value="UniProtKB-KW"/>
</dbReference>
<dbReference type="InterPro" id="IPR036875">
    <property type="entry name" value="Znf_CCHC_sf"/>
</dbReference>
<dbReference type="Gene3D" id="4.10.60.10">
    <property type="entry name" value="Zinc finger, CCHC-type"/>
    <property type="match status" value="1"/>
</dbReference>
<dbReference type="InterPro" id="IPR057670">
    <property type="entry name" value="SH3_retrovirus"/>
</dbReference>
<evidence type="ECO:0000259" key="7">
    <source>
        <dbReference type="PROSITE" id="PS50158"/>
    </source>
</evidence>
<dbReference type="EMBL" id="OIVN01004603">
    <property type="protein sequence ID" value="SPD18338.1"/>
    <property type="molecule type" value="Genomic_DNA"/>
</dbReference>
<evidence type="ECO:0000259" key="8">
    <source>
        <dbReference type="PROSITE" id="PS50994"/>
    </source>
</evidence>
<dbReference type="GO" id="GO:0008270">
    <property type="term" value="F:zinc ion binding"/>
    <property type="evidence" value="ECO:0007669"/>
    <property type="project" value="UniProtKB-KW"/>
</dbReference>
<dbReference type="AlphaFoldDB" id="A0A2N9I1P0"/>
<gene>
    <name evidence="9" type="ORF">FSB_LOCUS46220</name>
</gene>
<dbReference type="GO" id="GO:0004190">
    <property type="term" value="F:aspartic-type endopeptidase activity"/>
    <property type="evidence" value="ECO:0007669"/>
    <property type="project" value="UniProtKB-KW"/>
</dbReference>
<protein>
    <recommendedName>
        <fullName evidence="10">CCHC-type domain-containing protein</fullName>
    </recommendedName>
</protein>
<dbReference type="InterPro" id="IPR025724">
    <property type="entry name" value="GAG-pre-integrase_dom"/>
</dbReference>
<evidence type="ECO:0000256" key="6">
    <source>
        <dbReference type="SAM" id="MobiDB-lite"/>
    </source>
</evidence>
<keyword evidence="4" id="KW-0378">Hydrolase</keyword>
<dbReference type="PANTHER" id="PTHR42648:SF28">
    <property type="entry name" value="TRANSPOSON-ENCODED PROTEIN WITH RIBONUCLEASE H-LIKE AND RETROVIRUS ZINC FINGER-LIKE DOMAINS"/>
    <property type="match status" value="1"/>
</dbReference>
<feature type="region of interest" description="Disordered" evidence="6">
    <location>
        <begin position="607"/>
        <end position="637"/>
    </location>
</feature>
<dbReference type="Pfam" id="PF00665">
    <property type="entry name" value="rve"/>
    <property type="match status" value="1"/>
</dbReference>
<dbReference type="PROSITE" id="PS50158">
    <property type="entry name" value="ZF_CCHC"/>
    <property type="match status" value="1"/>
</dbReference>
<dbReference type="GO" id="GO:0015074">
    <property type="term" value="P:DNA integration"/>
    <property type="evidence" value="ECO:0007669"/>
    <property type="project" value="InterPro"/>
</dbReference>
<evidence type="ECO:0000256" key="1">
    <source>
        <dbReference type="ARBA" id="ARBA00022670"/>
    </source>
</evidence>
<feature type="domain" description="Integrase catalytic" evidence="8">
    <location>
        <begin position="394"/>
        <end position="507"/>
    </location>
</feature>
<dbReference type="SUPFAM" id="SSF57756">
    <property type="entry name" value="Retrovirus zinc finger-like domains"/>
    <property type="match status" value="1"/>
</dbReference>
<dbReference type="InterPro" id="IPR001878">
    <property type="entry name" value="Znf_CCHC"/>
</dbReference>
<evidence type="ECO:0000256" key="3">
    <source>
        <dbReference type="ARBA" id="ARBA00022750"/>
    </source>
</evidence>
<organism evidence="9">
    <name type="scientific">Fagus sylvatica</name>
    <name type="common">Beechnut</name>
    <dbReference type="NCBI Taxonomy" id="28930"/>
    <lineage>
        <taxon>Eukaryota</taxon>
        <taxon>Viridiplantae</taxon>
        <taxon>Streptophyta</taxon>
        <taxon>Embryophyta</taxon>
        <taxon>Tracheophyta</taxon>
        <taxon>Spermatophyta</taxon>
        <taxon>Magnoliopsida</taxon>
        <taxon>eudicotyledons</taxon>
        <taxon>Gunneridae</taxon>
        <taxon>Pentapetalae</taxon>
        <taxon>rosids</taxon>
        <taxon>fabids</taxon>
        <taxon>Fagales</taxon>
        <taxon>Fagaceae</taxon>
        <taxon>Fagus</taxon>
    </lineage>
</organism>
<dbReference type="SUPFAM" id="SSF53098">
    <property type="entry name" value="Ribonuclease H-like"/>
    <property type="match status" value="1"/>
</dbReference>
<dbReference type="InterPro" id="IPR001584">
    <property type="entry name" value="Integrase_cat-core"/>
</dbReference>
<dbReference type="InterPro" id="IPR054722">
    <property type="entry name" value="PolX-like_BBD"/>
</dbReference>
<evidence type="ECO:0008006" key="10">
    <source>
        <dbReference type="Google" id="ProtNLM"/>
    </source>
</evidence>
<evidence type="ECO:0000256" key="4">
    <source>
        <dbReference type="ARBA" id="ARBA00022801"/>
    </source>
</evidence>
<dbReference type="SUPFAM" id="SSF56672">
    <property type="entry name" value="DNA/RNA polymerases"/>
    <property type="match status" value="1"/>
</dbReference>
<accession>A0A2N9I1P0</accession>
<feature type="compositionally biased region" description="Polar residues" evidence="6">
    <location>
        <begin position="613"/>
        <end position="626"/>
    </location>
</feature>
<dbReference type="Pfam" id="PF13976">
    <property type="entry name" value="gag_pre-integrs"/>
    <property type="match status" value="1"/>
</dbReference>
<dbReference type="Pfam" id="PF25597">
    <property type="entry name" value="SH3_retrovirus"/>
    <property type="match status" value="1"/>
</dbReference>
<dbReference type="GO" id="GO:0003676">
    <property type="term" value="F:nucleic acid binding"/>
    <property type="evidence" value="ECO:0007669"/>
    <property type="project" value="InterPro"/>
</dbReference>
<keyword evidence="2" id="KW-0479">Metal-binding</keyword>